<dbReference type="RefSeq" id="XP_046600895.1">
    <property type="nucleotide sequence ID" value="XM_046744939.1"/>
</dbReference>
<accession>A0ABM3GKY5</accession>
<reference evidence="4" key="1">
    <citation type="submission" date="2025-08" db="UniProtKB">
        <authorList>
            <consortium name="RefSeq"/>
        </authorList>
    </citation>
    <scope>IDENTIFICATION</scope>
    <source>
        <tissue evidence="4">Thorax and Abdomen</tissue>
    </source>
</reference>
<feature type="compositionally biased region" description="Low complexity" evidence="1">
    <location>
        <begin position="171"/>
        <end position="185"/>
    </location>
</feature>
<evidence type="ECO:0000256" key="1">
    <source>
        <dbReference type="SAM" id="MobiDB-lite"/>
    </source>
</evidence>
<feature type="signal peptide" evidence="2">
    <location>
        <begin position="1"/>
        <end position="19"/>
    </location>
</feature>
<dbReference type="Proteomes" id="UP000829291">
    <property type="component" value="Chromosome 7"/>
</dbReference>
<protein>
    <submittedName>
        <fullName evidence="4">Homeotic protein female sterile isoform X2</fullName>
    </submittedName>
</protein>
<evidence type="ECO:0000313" key="3">
    <source>
        <dbReference type="Proteomes" id="UP000829291"/>
    </source>
</evidence>
<proteinExistence type="predicted"/>
<feature type="region of interest" description="Disordered" evidence="1">
    <location>
        <begin position="145"/>
        <end position="190"/>
    </location>
</feature>
<keyword evidence="3" id="KW-1185">Reference proteome</keyword>
<feature type="chain" id="PRO_5045468266" evidence="2">
    <location>
        <begin position="20"/>
        <end position="483"/>
    </location>
</feature>
<gene>
    <name evidence="4" type="primary">LOC107220359</name>
</gene>
<sequence length="483" mass="50844">MRLLCSVLALFLIFCASDSAHTVPNQKNRGARSTVDNVLLLDKKTDDRLSIDLTDKRRNASIAFGDKEGEDEDERILVKPEEFRKTKKQPRTFLGPLSLNFKDKLNPKRGIIYDTRDSTGGGFTSGFSCCGSRYGSSMYPERPEYGYSESSGGGRYSFRPSGRPSDRYNSDSHSVYGGSSSSSSTGSGGLYGRPSFSINGLGSYDPGHGTGYGGSGSSTGSGFGGGGSSSGHSGYGGIGSNDGGYGGSGPGSFGGSGSGGSGGGGYGGGGGGYSGYGGSNSGPFGFGSMDHGFGGGGGYGHGEGGMMPSQSAGGNIQTQKALALKALAGVALIGAAAALATNPVLLPLGIAHGRRRRSAADNFWNEHPLMLLKEYISQIPRNDIQKEDIIVLSRFLASRKCVARLACEVQREYFAELAQYKNINDRENSIYYNLEHRFLDLVQSNVLNNNYVNEQLKKEIKLALAIGAQEGRCEIFLCTLPKD</sequence>
<name>A0ABM3GKY5_NEOLC</name>
<dbReference type="GeneID" id="107220359"/>
<keyword evidence="2" id="KW-0732">Signal</keyword>
<evidence type="ECO:0000313" key="4">
    <source>
        <dbReference type="RefSeq" id="XP_046600895.1"/>
    </source>
</evidence>
<evidence type="ECO:0000256" key="2">
    <source>
        <dbReference type="SAM" id="SignalP"/>
    </source>
</evidence>
<organism evidence="3 4">
    <name type="scientific">Neodiprion lecontei</name>
    <name type="common">Redheaded pine sawfly</name>
    <dbReference type="NCBI Taxonomy" id="441921"/>
    <lineage>
        <taxon>Eukaryota</taxon>
        <taxon>Metazoa</taxon>
        <taxon>Ecdysozoa</taxon>
        <taxon>Arthropoda</taxon>
        <taxon>Hexapoda</taxon>
        <taxon>Insecta</taxon>
        <taxon>Pterygota</taxon>
        <taxon>Neoptera</taxon>
        <taxon>Endopterygota</taxon>
        <taxon>Hymenoptera</taxon>
        <taxon>Tenthredinoidea</taxon>
        <taxon>Diprionidae</taxon>
        <taxon>Diprioninae</taxon>
        <taxon>Neodiprion</taxon>
    </lineage>
</organism>